<keyword evidence="2" id="KW-0695">RNA-directed DNA polymerase</keyword>
<dbReference type="PANTHER" id="PTHR47266">
    <property type="entry name" value="ENDONUCLEASE-RELATED"/>
    <property type="match status" value="1"/>
</dbReference>
<keyword evidence="3" id="KW-1185">Reference proteome</keyword>
<sequence length="131" mass="15025">MPQNLIQIYEIFDVWGIDFMRPFSSSGGNKYILVAVDYVSKYVEAKALPKNNARVVVKFLKHLFSRFGTPRAIISDRERTVGKHRAKWADKLDDALRAFCTAFKNPIGCTPYKLVYGKACHLPIELEHKAY</sequence>
<dbReference type="Pfam" id="PF00665">
    <property type="entry name" value="rve"/>
    <property type="match status" value="1"/>
</dbReference>
<accession>A0ABQ5GDW1</accession>
<evidence type="ECO:0000259" key="1">
    <source>
        <dbReference type="PROSITE" id="PS50994"/>
    </source>
</evidence>
<dbReference type="SUPFAM" id="SSF53098">
    <property type="entry name" value="Ribonuclease H-like"/>
    <property type="match status" value="1"/>
</dbReference>
<dbReference type="Proteomes" id="UP001151760">
    <property type="component" value="Unassembled WGS sequence"/>
</dbReference>
<keyword evidence="2" id="KW-0548">Nucleotidyltransferase</keyword>
<comment type="caution">
    <text evidence="2">The sequence shown here is derived from an EMBL/GenBank/DDBJ whole genome shotgun (WGS) entry which is preliminary data.</text>
</comment>
<dbReference type="GO" id="GO:0003964">
    <property type="term" value="F:RNA-directed DNA polymerase activity"/>
    <property type="evidence" value="ECO:0007669"/>
    <property type="project" value="UniProtKB-KW"/>
</dbReference>
<dbReference type="InterPro" id="IPR012337">
    <property type="entry name" value="RNaseH-like_sf"/>
</dbReference>
<evidence type="ECO:0000313" key="3">
    <source>
        <dbReference type="Proteomes" id="UP001151760"/>
    </source>
</evidence>
<gene>
    <name evidence="2" type="ORF">Tco_1032580</name>
</gene>
<dbReference type="EMBL" id="BQNB010018338">
    <property type="protein sequence ID" value="GJT73294.1"/>
    <property type="molecule type" value="Genomic_DNA"/>
</dbReference>
<organism evidence="2 3">
    <name type="scientific">Tanacetum coccineum</name>
    <dbReference type="NCBI Taxonomy" id="301880"/>
    <lineage>
        <taxon>Eukaryota</taxon>
        <taxon>Viridiplantae</taxon>
        <taxon>Streptophyta</taxon>
        <taxon>Embryophyta</taxon>
        <taxon>Tracheophyta</taxon>
        <taxon>Spermatophyta</taxon>
        <taxon>Magnoliopsida</taxon>
        <taxon>eudicotyledons</taxon>
        <taxon>Gunneridae</taxon>
        <taxon>Pentapetalae</taxon>
        <taxon>asterids</taxon>
        <taxon>campanulids</taxon>
        <taxon>Asterales</taxon>
        <taxon>Asteraceae</taxon>
        <taxon>Asteroideae</taxon>
        <taxon>Anthemideae</taxon>
        <taxon>Anthemidinae</taxon>
        <taxon>Tanacetum</taxon>
    </lineage>
</organism>
<dbReference type="Gene3D" id="3.30.420.10">
    <property type="entry name" value="Ribonuclease H-like superfamily/Ribonuclease H"/>
    <property type="match status" value="2"/>
</dbReference>
<feature type="domain" description="Integrase catalytic" evidence="1">
    <location>
        <begin position="1"/>
        <end position="104"/>
    </location>
</feature>
<dbReference type="InterPro" id="IPR036397">
    <property type="entry name" value="RNaseH_sf"/>
</dbReference>
<keyword evidence="2" id="KW-0808">Transferase</keyword>
<reference evidence="2" key="1">
    <citation type="journal article" date="2022" name="Int. J. Mol. Sci.">
        <title>Draft Genome of Tanacetum Coccineum: Genomic Comparison of Closely Related Tanacetum-Family Plants.</title>
        <authorList>
            <person name="Yamashiro T."/>
            <person name="Shiraishi A."/>
            <person name="Nakayama K."/>
            <person name="Satake H."/>
        </authorList>
    </citation>
    <scope>NUCLEOTIDE SEQUENCE</scope>
</reference>
<dbReference type="InterPro" id="IPR052160">
    <property type="entry name" value="Gypsy_RT_Integrase-like"/>
</dbReference>
<dbReference type="PROSITE" id="PS50994">
    <property type="entry name" value="INTEGRASE"/>
    <property type="match status" value="1"/>
</dbReference>
<reference evidence="2" key="2">
    <citation type="submission" date="2022-01" db="EMBL/GenBank/DDBJ databases">
        <authorList>
            <person name="Yamashiro T."/>
            <person name="Shiraishi A."/>
            <person name="Satake H."/>
            <person name="Nakayama K."/>
        </authorList>
    </citation>
    <scope>NUCLEOTIDE SEQUENCE</scope>
</reference>
<dbReference type="InterPro" id="IPR001584">
    <property type="entry name" value="Integrase_cat-core"/>
</dbReference>
<evidence type="ECO:0000313" key="2">
    <source>
        <dbReference type="EMBL" id="GJT73294.1"/>
    </source>
</evidence>
<protein>
    <submittedName>
        <fullName evidence="2">Reverse transcriptase domain-containing protein</fullName>
    </submittedName>
</protein>
<name>A0ABQ5GDW1_9ASTR</name>
<proteinExistence type="predicted"/>